<dbReference type="InterPro" id="IPR029018">
    <property type="entry name" value="Hex-like_dom2"/>
</dbReference>
<accession>A0A8H7Q894</accession>
<keyword evidence="4 7" id="KW-0378">Hydrolase</keyword>
<evidence type="ECO:0000256" key="8">
    <source>
        <dbReference type="PIRSR" id="PIRSR001093-1"/>
    </source>
</evidence>
<feature type="active site" description="Proton donor" evidence="8">
    <location>
        <position position="321"/>
    </location>
</feature>
<evidence type="ECO:0000256" key="3">
    <source>
        <dbReference type="ARBA" id="ARBA00022729"/>
    </source>
</evidence>
<gene>
    <name evidence="12" type="ORF">INT44_002810</name>
</gene>
<comment type="catalytic activity">
    <reaction evidence="1 7">
        <text>Hydrolysis of terminal non-reducing N-acetyl-D-hexosamine residues in N-acetyl-beta-D-hexosaminides.</text>
        <dbReference type="EC" id="3.2.1.52"/>
    </reaction>
</comment>
<feature type="chain" id="PRO_5034707584" description="Beta-hexosaminidase" evidence="9">
    <location>
        <begin position="20"/>
        <end position="580"/>
    </location>
</feature>
<dbReference type="PANTHER" id="PTHR22600:SF26">
    <property type="entry name" value="BETA-N-ACETYLHEXOSAMINIDASE"/>
    <property type="match status" value="1"/>
</dbReference>
<dbReference type="OrthoDB" id="428480at2759"/>
<dbReference type="InterPro" id="IPR017853">
    <property type="entry name" value="GH"/>
</dbReference>
<evidence type="ECO:0000256" key="7">
    <source>
        <dbReference type="PIRNR" id="PIRNR001093"/>
    </source>
</evidence>
<evidence type="ECO:0000259" key="10">
    <source>
        <dbReference type="Pfam" id="PF00728"/>
    </source>
</evidence>
<dbReference type="SUPFAM" id="SSF51445">
    <property type="entry name" value="(Trans)glycosidases"/>
    <property type="match status" value="1"/>
</dbReference>
<feature type="signal peptide" evidence="9">
    <location>
        <begin position="1"/>
        <end position="19"/>
    </location>
</feature>
<dbReference type="Gene3D" id="3.20.20.80">
    <property type="entry name" value="Glycosidases"/>
    <property type="match status" value="1"/>
</dbReference>
<dbReference type="CDD" id="cd06562">
    <property type="entry name" value="GH20_HexA_HexB-like"/>
    <property type="match status" value="1"/>
</dbReference>
<dbReference type="SUPFAM" id="SSF55545">
    <property type="entry name" value="beta-N-acetylhexosaminidase-like domain"/>
    <property type="match status" value="1"/>
</dbReference>
<protein>
    <recommendedName>
        <fullName evidence="7">Beta-hexosaminidase</fullName>
        <ecNumber evidence="7">3.2.1.52</ecNumber>
    </recommendedName>
</protein>
<comment type="similarity">
    <text evidence="2 7">Belongs to the glycosyl hydrolase 20 family.</text>
</comment>
<feature type="domain" description="Beta-hexosaminidase eukaryotic type N-terminal" evidence="11">
    <location>
        <begin position="23"/>
        <end position="141"/>
    </location>
</feature>
<keyword evidence="13" id="KW-1185">Reference proteome</keyword>
<feature type="domain" description="Glycoside hydrolase family 20 catalytic" evidence="10">
    <location>
        <begin position="163"/>
        <end position="537"/>
    </location>
</feature>
<proteinExistence type="inferred from homology"/>
<dbReference type="PANTHER" id="PTHR22600">
    <property type="entry name" value="BETA-HEXOSAMINIDASE"/>
    <property type="match status" value="1"/>
</dbReference>
<dbReference type="InterPro" id="IPR015883">
    <property type="entry name" value="Glyco_hydro_20_cat"/>
</dbReference>
<evidence type="ECO:0000313" key="12">
    <source>
        <dbReference type="EMBL" id="KAG2186586.1"/>
    </source>
</evidence>
<keyword evidence="3 9" id="KW-0732">Signal</keyword>
<dbReference type="InterPro" id="IPR029019">
    <property type="entry name" value="HEX_eukaryotic_N"/>
</dbReference>
<dbReference type="Proteomes" id="UP000612746">
    <property type="component" value="Unassembled WGS sequence"/>
</dbReference>
<dbReference type="Gene3D" id="3.30.379.10">
    <property type="entry name" value="Chitobiase/beta-hexosaminidase domain 2-like"/>
    <property type="match status" value="1"/>
</dbReference>
<evidence type="ECO:0000256" key="6">
    <source>
        <dbReference type="ARBA" id="ARBA00023295"/>
    </source>
</evidence>
<dbReference type="EMBL" id="JAEPRA010000004">
    <property type="protein sequence ID" value="KAG2186586.1"/>
    <property type="molecule type" value="Genomic_DNA"/>
</dbReference>
<dbReference type="AlphaFoldDB" id="A0A8H7Q894"/>
<sequence>MKRTPLLAAIALLSATSHAKTWLLPIPQSVEWTGYQLQLDPDFSIEGATNLFVHEAAQRYHKLITKERWIPYQKNITEITPLKTRKDTLKTLLISVQDDHAKLDFGIDEAYNLTIPDNGGKATLDAVTWVGALRGLETFSQVIIEDDGTLVAHSSKIQDEPTYPHRGIMLDTSRNFYSVESILRTLDAMAYSKLNVFHWHITDSQSWPLHLEKHPELAQKGAYSSSQIYTTADMHRIVQHAQSRGIRVIPEIDMPSHTASIAKSHPDLVACVNKNWEMYGAEPAPGALDPTKNETYALIEDIVSELADIFPDSFFHAGGDEVNSHCWADDKTIGPYMKKHGLTTDQLWAQFEDKVGNIVEQNNKRAMIWEDAIVVAKADLSKSKYPLITMFLIYLHAVNQSYNKPNIDVAVQVWTTTPEDIIKLGHDIIHSSSDYFYLDCGSGGWVQDDHRYISPDQKATPGDTFNYGGTGGSWCAPYKTWQRIYSFDMTKGIKKQSGHGQVLGGEVALWSEQSDETVLDAKLWPRASAAAEVFWSGSYDMNGKRRELGEVWPRMNDWRFRLLKRGIGASKCWLVRCVFQ</sequence>
<reference evidence="12" key="1">
    <citation type="submission" date="2020-12" db="EMBL/GenBank/DDBJ databases">
        <title>Metabolic potential, ecology and presence of endohyphal bacteria is reflected in genomic diversity of Mucoromycotina.</title>
        <authorList>
            <person name="Muszewska A."/>
            <person name="Okrasinska A."/>
            <person name="Steczkiewicz K."/>
            <person name="Drgas O."/>
            <person name="Orlowska M."/>
            <person name="Perlinska-Lenart U."/>
            <person name="Aleksandrzak-Piekarczyk T."/>
            <person name="Szatraj K."/>
            <person name="Zielenkiewicz U."/>
            <person name="Pilsyk S."/>
            <person name="Malc E."/>
            <person name="Mieczkowski P."/>
            <person name="Kruszewska J.S."/>
            <person name="Biernat P."/>
            <person name="Pawlowska J."/>
        </authorList>
    </citation>
    <scope>NUCLEOTIDE SEQUENCE</scope>
    <source>
        <strain evidence="12">WA0000051536</strain>
    </source>
</reference>
<dbReference type="Pfam" id="PF00728">
    <property type="entry name" value="Glyco_hydro_20"/>
    <property type="match status" value="1"/>
</dbReference>
<evidence type="ECO:0000256" key="5">
    <source>
        <dbReference type="ARBA" id="ARBA00023180"/>
    </source>
</evidence>
<dbReference type="PIRSF" id="PIRSF001093">
    <property type="entry name" value="B-hxosamndse_ab_euk"/>
    <property type="match status" value="1"/>
</dbReference>
<dbReference type="GO" id="GO:0005975">
    <property type="term" value="P:carbohydrate metabolic process"/>
    <property type="evidence" value="ECO:0007669"/>
    <property type="project" value="InterPro"/>
</dbReference>
<dbReference type="PRINTS" id="PR00738">
    <property type="entry name" value="GLHYDRLASE20"/>
</dbReference>
<keyword evidence="6 7" id="KW-0326">Glycosidase</keyword>
<dbReference type="Pfam" id="PF14845">
    <property type="entry name" value="Glycohydro_20b2"/>
    <property type="match status" value="1"/>
</dbReference>
<dbReference type="EC" id="3.2.1.52" evidence="7"/>
<dbReference type="InterPro" id="IPR025705">
    <property type="entry name" value="Beta_hexosaminidase_sua/sub"/>
</dbReference>
<evidence type="ECO:0000256" key="4">
    <source>
        <dbReference type="ARBA" id="ARBA00022801"/>
    </source>
</evidence>
<name>A0A8H7Q894_9FUNG</name>
<keyword evidence="5" id="KW-0325">Glycoprotein</keyword>
<evidence type="ECO:0000256" key="9">
    <source>
        <dbReference type="SAM" id="SignalP"/>
    </source>
</evidence>
<organism evidence="12 13">
    <name type="scientific">Umbelopsis vinacea</name>
    <dbReference type="NCBI Taxonomy" id="44442"/>
    <lineage>
        <taxon>Eukaryota</taxon>
        <taxon>Fungi</taxon>
        <taxon>Fungi incertae sedis</taxon>
        <taxon>Mucoromycota</taxon>
        <taxon>Mucoromycotina</taxon>
        <taxon>Umbelopsidomycetes</taxon>
        <taxon>Umbelopsidales</taxon>
        <taxon>Umbelopsidaceae</taxon>
        <taxon>Umbelopsis</taxon>
    </lineage>
</organism>
<comment type="caution">
    <text evidence="12">The sequence shown here is derived from an EMBL/GenBank/DDBJ whole genome shotgun (WGS) entry which is preliminary data.</text>
</comment>
<evidence type="ECO:0000259" key="11">
    <source>
        <dbReference type="Pfam" id="PF14845"/>
    </source>
</evidence>
<dbReference type="GO" id="GO:0030203">
    <property type="term" value="P:glycosaminoglycan metabolic process"/>
    <property type="evidence" value="ECO:0007669"/>
    <property type="project" value="TreeGrafter"/>
</dbReference>
<dbReference type="GO" id="GO:0016020">
    <property type="term" value="C:membrane"/>
    <property type="evidence" value="ECO:0007669"/>
    <property type="project" value="TreeGrafter"/>
</dbReference>
<evidence type="ECO:0000313" key="13">
    <source>
        <dbReference type="Proteomes" id="UP000612746"/>
    </source>
</evidence>
<evidence type="ECO:0000256" key="1">
    <source>
        <dbReference type="ARBA" id="ARBA00001231"/>
    </source>
</evidence>
<evidence type="ECO:0000256" key="2">
    <source>
        <dbReference type="ARBA" id="ARBA00006285"/>
    </source>
</evidence>
<dbReference type="GO" id="GO:0004563">
    <property type="term" value="F:beta-N-acetylhexosaminidase activity"/>
    <property type="evidence" value="ECO:0007669"/>
    <property type="project" value="UniProtKB-EC"/>
</dbReference>
<dbReference type="FunFam" id="3.20.20.80:FF:000063">
    <property type="entry name" value="Beta-hexosaminidase"/>
    <property type="match status" value="1"/>
</dbReference>